<evidence type="ECO:0000313" key="1">
    <source>
        <dbReference type="EMBL" id="KZS16412.1"/>
    </source>
</evidence>
<gene>
    <name evidence="1" type="ORF">APZ42_017860</name>
</gene>
<sequence>MWVPCLELMNSNLSQRFPQVSLTKLALEWVLGEVATQQRIRSRRFSNVVSTLVFSCSSSEVVSVANNWGFT</sequence>
<comment type="caution">
    <text evidence="1">The sequence shown here is derived from an EMBL/GenBank/DDBJ whole genome shotgun (WGS) entry which is preliminary data.</text>
</comment>
<dbReference type="Proteomes" id="UP000076858">
    <property type="component" value="Unassembled WGS sequence"/>
</dbReference>
<proteinExistence type="predicted"/>
<evidence type="ECO:0000313" key="2">
    <source>
        <dbReference type="Proteomes" id="UP000076858"/>
    </source>
</evidence>
<name>A0A162CJ43_9CRUS</name>
<accession>A0A162CJ43</accession>
<organism evidence="1 2">
    <name type="scientific">Daphnia magna</name>
    <dbReference type="NCBI Taxonomy" id="35525"/>
    <lineage>
        <taxon>Eukaryota</taxon>
        <taxon>Metazoa</taxon>
        <taxon>Ecdysozoa</taxon>
        <taxon>Arthropoda</taxon>
        <taxon>Crustacea</taxon>
        <taxon>Branchiopoda</taxon>
        <taxon>Diplostraca</taxon>
        <taxon>Cladocera</taxon>
        <taxon>Anomopoda</taxon>
        <taxon>Daphniidae</taxon>
        <taxon>Daphnia</taxon>
    </lineage>
</organism>
<protein>
    <submittedName>
        <fullName evidence="1">Uncharacterized protein</fullName>
    </submittedName>
</protein>
<dbReference type="AlphaFoldDB" id="A0A162CJ43"/>
<dbReference type="EMBL" id="LRGB01000724">
    <property type="protein sequence ID" value="KZS16412.1"/>
    <property type="molecule type" value="Genomic_DNA"/>
</dbReference>
<reference evidence="1 2" key="1">
    <citation type="submission" date="2016-03" db="EMBL/GenBank/DDBJ databases">
        <title>EvidentialGene: Evidence-directed Construction of Genes on Genomes.</title>
        <authorList>
            <person name="Gilbert D.G."/>
            <person name="Choi J.-H."/>
            <person name="Mockaitis K."/>
            <person name="Colbourne J."/>
            <person name="Pfrender M."/>
        </authorList>
    </citation>
    <scope>NUCLEOTIDE SEQUENCE [LARGE SCALE GENOMIC DNA]</scope>
    <source>
        <strain evidence="1 2">Xinb3</strain>
        <tissue evidence="1">Complete organism</tissue>
    </source>
</reference>
<keyword evidence="2" id="KW-1185">Reference proteome</keyword>